<organism evidence="2">
    <name type="scientific">freshwater metagenome</name>
    <dbReference type="NCBI Taxonomy" id="449393"/>
    <lineage>
        <taxon>unclassified sequences</taxon>
        <taxon>metagenomes</taxon>
        <taxon>ecological metagenomes</taxon>
    </lineage>
</organism>
<accession>A0A6J7XTY2</accession>
<reference evidence="2" key="1">
    <citation type="submission" date="2020-05" db="EMBL/GenBank/DDBJ databases">
        <authorList>
            <person name="Chiriac C."/>
            <person name="Salcher M."/>
            <person name="Ghai R."/>
            <person name="Kavagutti S V."/>
        </authorList>
    </citation>
    <scope>NUCLEOTIDE SEQUENCE</scope>
</reference>
<feature type="compositionally biased region" description="Low complexity" evidence="1">
    <location>
        <begin position="118"/>
        <end position="173"/>
    </location>
</feature>
<feature type="region of interest" description="Disordered" evidence="1">
    <location>
        <begin position="108"/>
        <end position="205"/>
    </location>
</feature>
<proteinExistence type="predicted"/>
<sequence>MKTILFRIFSALAVLATGAFAAAVNTQVLDFGGSSQLALDGSTTTESVEQNGSQLSSAVPEEVQITGGSRSIDSQALKSLRASQAANSVGNGAKSSEQSVPLLTVKNGVAPEKSSGNPTPQVTQAPTPTKTQATTGGSGTSTASGSTGSSSTTNWSSTATNATSGGSGSTPSGGTNGGTSGSSSNGSYESHDDDEHESEDSESDD</sequence>
<evidence type="ECO:0000256" key="1">
    <source>
        <dbReference type="SAM" id="MobiDB-lite"/>
    </source>
</evidence>
<protein>
    <submittedName>
        <fullName evidence="2">Unannotated protein</fullName>
    </submittedName>
</protein>
<dbReference type="AlphaFoldDB" id="A0A6J7XTY2"/>
<gene>
    <name evidence="2" type="ORF">UFOPK3554_01074</name>
</gene>
<evidence type="ECO:0000313" key="2">
    <source>
        <dbReference type="EMBL" id="CAB5240830.1"/>
    </source>
</evidence>
<name>A0A6J7XTY2_9ZZZZ</name>
<dbReference type="EMBL" id="CAFBSG010000018">
    <property type="protein sequence ID" value="CAB5240830.1"/>
    <property type="molecule type" value="Genomic_DNA"/>
</dbReference>
<feature type="compositionally biased region" description="Acidic residues" evidence="1">
    <location>
        <begin position="191"/>
        <end position="205"/>
    </location>
</feature>